<evidence type="ECO:0000259" key="2">
    <source>
        <dbReference type="PROSITE" id="PS50158"/>
    </source>
</evidence>
<protein>
    <submittedName>
        <fullName evidence="3">Reverse transcriptase domain-containing protein</fullName>
    </submittedName>
</protein>
<keyword evidence="3" id="KW-0695">RNA-directed DNA polymerase</keyword>
<keyword evidence="4" id="KW-1185">Reference proteome</keyword>
<keyword evidence="1" id="KW-0479">Metal-binding</keyword>
<evidence type="ECO:0000313" key="3">
    <source>
        <dbReference type="EMBL" id="GJT12791.1"/>
    </source>
</evidence>
<dbReference type="GO" id="GO:0003964">
    <property type="term" value="F:RNA-directed DNA polymerase activity"/>
    <property type="evidence" value="ECO:0007669"/>
    <property type="project" value="UniProtKB-KW"/>
</dbReference>
<dbReference type="Gene3D" id="3.10.10.10">
    <property type="entry name" value="HIV Type 1 Reverse Transcriptase, subunit A, domain 1"/>
    <property type="match status" value="1"/>
</dbReference>
<accession>A0ABQ5BDT5</accession>
<keyword evidence="3" id="KW-0808">Transferase</keyword>
<keyword evidence="3" id="KW-0548">Nucleotidyltransferase</keyword>
<dbReference type="Pfam" id="PF08284">
    <property type="entry name" value="RVP_2"/>
    <property type="match status" value="1"/>
</dbReference>
<keyword evidence="1" id="KW-0862">Zinc</keyword>
<dbReference type="InterPro" id="IPR043502">
    <property type="entry name" value="DNA/RNA_pol_sf"/>
</dbReference>
<sequence>MPPKRTPLAVAVIETKHPVVYVSAHAKVRHNSRYCKEKNVATGANAQPVWTCYDCGEQVHTRNHCPKKNKPQGGNASGRAYVIKDVDKQGPNVVTDINPDKLDVSYKVELADGKVVSTNTVLRGCTLNLVNHLFEIDLMPIELGTFDVIIGMDWLAERDAVIVCGKKVVCIPCGNKTLIVEGDKGPSRLKVISCIKARKYIERGCQMFVAHVTEKKSKEKRLEDVPVIHDFPEVFPDDLPGLPPPRQVEFRIDLVPGAAPVARAPYRLAPSEMKELSVQLQELLEKGFIRPSSLSWGASVLFVKKKDGFC</sequence>
<dbReference type="InterPro" id="IPR032567">
    <property type="entry name" value="RTL1-rel"/>
</dbReference>
<feature type="domain" description="CCHC-type" evidence="2">
    <location>
        <begin position="52"/>
        <end position="67"/>
    </location>
</feature>
<dbReference type="PANTHER" id="PTHR15503">
    <property type="entry name" value="LDOC1 RELATED"/>
    <property type="match status" value="1"/>
</dbReference>
<reference evidence="3" key="1">
    <citation type="journal article" date="2022" name="Int. J. Mol. Sci.">
        <title>Draft Genome of Tanacetum Coccineum: Genomic Comparison of Closely Related Tanacetum-Family Plants.</title>
        <authorList>
            <person name="Yamashiro T."/>
            <person name="Shiraishi A."/>
            <person name="Nakayama K."/>
            <person name="Satake H."/>
        </authorList>
    </citation>
    <scope>NUCLEOTIDE SEQUENCE</scope>
</reference>
<proteinExistence type="predicted"/>
<dbReference type="InterPro" id="IPR001878">
    <property type="entry name" value="Znf_CCHC"/>
</dbReference>
<evidence type="ECO:0000256" key="1">
    <source>
        <dbReference type="PROSITE-ProRule" id="PRU00047"/>
    </source>
</evidence>
<comment type="caution">
    <text evidence="3">The sequence shown here is derived from an EMBL/GenBank/DDBJ whole genome shotgun (WGS) entry which is preliminary data.</text>
</comment>
<dbReference type="PANTHER" id="PTHR15503:SF45">
    <property type="entry name" value="RNA-DIRECTED DNA POLYMERASE HOMOLOG"/>
    <property type="match status" value="1"/>
</dbReference>
<reference evidence="3" key="2">
    <citation type="submission" date="2022-01" db="EMBL/GenBank/DDBJ databases">
        <authorList>
            <person name="Yamashiro T."/>
            <person name="Shiraishi A."/>
            <person name="Satake H."/>
            <person name="Nakayama K."/>
        </authorList>
    </citation>
    <scope>NUCLEOTIDE SEQUENCE</scope>
</reference>
<dbReference type="Proteomes" id="UP001151760">
    <property type="component" value="Unassembled WGS sequence"/>
</dbReference>
<dbReference type="SUPFAM" id="SSF56672">
    <property type="entry name" value="DNA/RNA polymerases"/>
    <property type="match status" value="1"/>
</dbReference>
<dbReference type="Gene3D" id="2.40.70.10">
    <property type="entry name" value="Acid Proteases"/>
    <property type="match status" value="1"/>
</dbReference>
<keyword evidence="1" id="KW-0863">Zinc-finger</keyword>
<dbReference type="EMBL" id="BQNB010013177">
    <property type="protein sequence ID" value="GJT12791.1"/>
    <property type="molecule type" value="Genomic_DNA"/>
</dbReference>
<dbReference type="CDD" id="cd00303">
    <property type="entry name" value="retropepsin_like"/>
    <property type="match status" value="1"/>
</dbReference>
<name>A0ABQ5BDT5_9ASTR</name>
<organism evidence="3 4">
    <name type="scientific">Tanacetum coccineum</name>
    <dbReference type="NCBI Taxonomy" id="301880"/>
    <lineage>
        <taxon>Eukaryota</taxon>
        <taxon>Viridiplantae</taxon>
        <taxon>Streptophyta</taxon>
        <taxon>Embryophyta</taxon>
        <taxon>Tracheophyta</taxon>
        <taxon>Spermatophyta</taxon>
        <taxon>Magnoliopsida</taxon>
        <taxon>eudicotyledons</taxon>
        <taxon>Gunneridae</taxon>
        <taxon>Pentapetalae</taxon>
        <taxon>asterids</taxon>
        <taxon>campanulids</taxon>
        <taxon>Asterales</taxon>
        <taxon>Asteraceae</taxon>
        <taxon>Asteroideae</taxon>
        <taxon>Anthemideae</taxon>
        <taxon>Anthemidinae</taxon>
        <taxon>Tanacetum</taxon>
    </lineage>
</organism>
<gene>
    <name evidence="3" type="ORF">Tco_0859833</name>
</gene>
<evidence type="ECO:0000313" key="4">
    <source>
        <dbReference type="Proteomes" id="UP001151760"/>
    </source>
</evidence>
<dbReference type="InterPro" id="IPR021109">
    <property type="entry name" value="Peptidase_aspartic_dom_sf"/>
</dbReference>
<dbReference type="PROSITE" id="PS50158">
    <property type="entry name" value="ZF_CCHC"/>
    <property type="match status" value="1"/>
</dbReference>